<feature type="domain" description="Ig-like" evidence="6">
    <location>
        <begin position="460"/>
        <end position="554"/>
    </location>
</feature>
<keyword evidence="5" id="KW-0812">Transmembrane</keyword>
<feature type="compositionally biased region" description="Polar residues" evidence="4">
    <location>
        <begin position="781"/>
        <end position="806"/>
    </location>
</feature>
<dbReference type="SMART" id="SM00408">
    <property type="entry name" value="IGc2"/>
    <property type="match status" value="9"/>
</dbReference>
<evidence type="ECO:0000256" key="5">
    <source>
        <dbReference type="SAM" id="Phobius"/>
    </source>
</evidence>
<keyword evidence="2" id="KW-1015">Disulfide bond</keyword>
<dbReference type="PANTHER" id="PTHR11481">
    <property type="entry name" value="IMMUNOGLOBULIN FC RECEPTOR"/>
    <property type="match status" value="1"/>
</dbReference>
<feature type="domain" description="Ig-like" evidence="6">
    <location>
        <begin position="367"/>
        <end position="448"/>
    </location>
</feature>
<dbReference type="Proteomes" id="UP000221080">
    <property type="component" value="Chromosome 7"/>
</dbReference>
<feature type="region of interest" description="Disordered" evidence="4">
    <location>
        <begin position="1065"/>
        <end position="1088"/>
    </location>
</feature>
<sequence length="1706" mass="189127">MDCTTERPKAVLTLQPDGPIFSGQEVTFTCEIRGHAEIEWMYNWYKDGVQIFSYTENSKYSFTAAESISAKLTCSGRRRNDSQTSETSNAVTLTVSEKPKPTVRVNPQSSVYTGDRVTLNCNLLSNGWTFLWYKDRVQVAEDTDTLHDTVSNAGETVYQCKARRGKYDSALSDPVTVTVRALPKPVVSINPDEQVYRGETVTLRCDIQDEEDSDWIYSWNKDRSFVSIEQEYRISSAETSHAGKYTCRGRERGGSHSSHTSDAVTLTVSEKPKPELTPSREGAVLKGNSVTLSCTLKLQSAGWKFYWIKPTQSTETETEAETDYYTETYSAVRISDEGQYRCRAGRGNPVYYTHYSDALWVNVTESPKAVVTIKPDKHVFRGETVTLRCEIQGGGDTEWKYSWYKKYNMPYPYRITQEFSFSSVINGNSGEYTCRGRRSSDSQSSEISDAVTLTVSDVAEAVVSVSPLRWLTEGDSVTLSCEVKHSSTGWIFSWYTEVPSRDSQGSLRYSTALLSDSSRGSGGSYTLSPVTVNHTGVYMCSAERGEPVFHTRLSNLQPLCITGESPPVSLIINPSRSQHFTADSLSLSCEDQSDSTGWTVSGYTHRETVSDCPSVSGSTCNISFLSTSHTGVYWCQSESGGRSNPVNITVHNGDVILDSPVHPVTEGHPLTLHCLSHNSKTSDSGVDFYKDGSILQNKTTGEMTISTVSKSDEGFYHCKHPERGESPKSWVSVSFQNSGSGSSIDIVFLAVGLSSALLFIILLLILLWWHKSNKGKDKDIQQNSNQTPGQNPSQSGAEDSQSRHTPLQTDAHIYATVENASKSDAAAEPSGDVYAQVMKKKESYKNKDDDAGPSDVTYTELELKPQEKTKKNQVKASVEYETVYSQLKQNTLLISLIRVGQAQAEIIPVLSVEPNSPQIFRGETVTLTCRISGGNGLYYWYKDGVNVHRSAENYYIIKVDQSHKYRCYGSVDGWSTTWSNEMILSVIERPKAVLTLQPDGPIFSGQEVTFTCEIRGHADTECMYNWYKDGVQISSSVKNSKYSFTAVEPLSATYTCSRWRRSDSQTSESSNAVTLNVSEKPKPELTSSREGAVLKGNSVTLFCILNLQSTGWKFYWIKPTQSTETETETEIQYYTISSRSISDGGQYRCRAGRGNPVYYTHYSDALWVNVTESPKAVVTIKPDKHVFRGETMTLRCEIQGGGDTEWTYSWYKNDKTFYPTTQEFSFSSVINGNSGEYTCRGRRSSDSQSSEISDAVTLTVSDVAETVVSVSPLRWLTEGDSVTLSCEVKHSSTGWTFSWYTEIPSRDSQGSLRYSTALLSDSSRGSGGSYTLSPVTVNHTGVYMCRAERGEPVFHTRFSNLQPLWITGESPPVSLIINPSRTQHFTADSLSLSCEDQSDSTGWTVRRYTHSETVSDCSSVSGSTCNISFLSTSHTGVYWCQSESGGRSNPVNITVHNGDVILDSPVHPVTEGHPLTLHCLSRNSNISASGIDFYKDGSVLQKKTTGEMTISTVSKSDEGFYHCKHPERGESPKSWVSVRDSGSGSSIDIVFVAVGLSLALLFIILLLILLSWHKSNKGKDRDIQQNSNQTPGQNPSQSGAEDSQSGYTPLQTDAHIYATVENASKSDSAAELSGAVYAQVMKKKELYKNKDDDSGTSDVIYTELELKPQKKTKKNQHKAIRIYLYKFPLKASVEYETVYSQLKQNT</sequence>
<dbReference type="GO" id="GO:0009897">
    <property type="term" value="C:external side of plasma membrane"/>
    <property type="evidence" value="ECO:0007669"/>
    <property type="project" value="TreeGrafter"/>
</dbReference>
<feature type="domain" description="Ig-like" evidence="6">
    <location>
        <begin position="1174"/>
        <end position="1253"/>
    </location>
</feature>
<feature type="transmembrane region" description="Helical" evidence="5">
    <location>
        <begin position="1549"/>
        <end position="1572"/>
    </location>
</feature>
<dbReference type="InterPro" id="IPR013783">
    <property type="entry name" value="Ig-like_fold"/>
</dbReference>
<evidence type="ECO:0000256" key="4">
    <source>
        <dbReference type="SAM" id="MobiDB-lite"/>
    </source>
</evidence>
<dbReference type="InterPro" id="IPR050488">
    <property type="entry name" value="Ig_Fc_receptor"/>
</dbReference>
<feature type="region of interest" description="Disordered" evidence="4">
    <location>
        <begin position="244"/>
        <end position="265"/>
    </location>
</feature>
<feature type="compositionally biased region" description="Polar residues" evidence="4">
    <location>
        <begin position="1584"/>
        <end position="1607"/>
    </location>
</feature>
<keyword evidence="5" id="KW-1133">Transmembrane helix</keyword>
<dbReference type="Pfam" id="PF13927">
    <property type="entry name" value="Ig_3"/>
    <property type="match status" value="2"/>
</dbReference>
<keyword evidence="5" id="KW-0472">Membrane</keyword>
<feature type="compositionally biased region" description="Polar residues" evidence="4">
    <location>
        <begin position="1065"/>
        <end position="1077"/>
    </location>
</feature>
<dbReference type="InterPro" id="IPR013106">
    <property type="entry name" value="Ig_V-set"/>
</dbReference>
<evidence type="ECO:0000313" key="7">
    <source>
        <dbReference type="Proteomes" id="UP000221080"/>
    </source>
</evidence>
<organism evidence="7 8">
    <name type="scientific">Ictalurus punctatus</name>
    <name type="common">Channel catfish</name>
    <name type="synonym">Silurus punctatus</name>
    <dbReference type="NCBI Taxonomy" id="7998"/>
    <lineage>
        <taxon>Eukaryota</taxon>
        <taxon>Metazoa</taxon>
        <taxon>Chordata</taxon>
        <taxon>Craniata</taxon>
        <taxon>Vertebrata</taxon>
        <taxon>Euteleostomi</taxon>
        <taxon>Actinopterygii</taxon>
        <taxon>Neopterygii</taxon>
        <taxon>Teleostei</taxon>
        <taxon>Ostariophysi</taxon>
        <taxon>Siluriformes</taxon>
        <taxon>Ictaluridae</taxon>
        <taxon>Ictalurus</taxon>
    </lineage>
</organism>
<dbReference type="SMART" id="SM00406">
    <property type="entry name" value="IGv"/>
    <property type="match status" value="4"/>
</dbReference>
<dbReference type="GO" id="GO:0006955">
    <property type="term" value="P:immune response"/>
    <property type="evidence" value="ECO:0007669"/>
    <property type="project" value="TreeGrafter"/>
</dbReference>
<proteinExistence type="predicted"/>
<dbReference type="KEGG" id="ipu:108267272"/>
<evidence type="ECO:0000256" key="3">
    <source>
        <dbReference type="ARBA" id="ARBA00023319"/>
    </source>
</evidence>
<dbReference type="RefSeq" id="XP_053537809.1">
    <property type="nucleotide sequence ID" value="XM_053681834.1"/>
</dbReference>
<keyword evidence="1" id="KW-0732">Signal</keyword>
<dbReference type="FunFam" id="2.60.40.10:FF:001607">
    <property type="entry name" value="Leukocyte immune-type receptor TS32.15 L2.5a"/>
    <property type="match status" value="6"/>
</dbReference>
<feature type="domain" description="Ig-like" evidence="6">
    <location>
        <begin position="272"/>
        <end position="344"/>
    </location>
</feature>
<feature type="domain" description="Ig-like" evidence="6">
    <location>
        <begin position="1083"/>
        <end position="1151"/>
    </location>
</feature>
<dbReference type="GO" id="GO:0004888">
    <property type="term" value="F:transmembrane signaling receptor activity"/>
    <property type="evidence" value="ECO:0007669"/>
    <property type="project" value="TreeGrafter"/>
</dbReference>
<reference evidence="8" key="2">
    <citation type="submission" date="2025-08" db="UniProtKB">
        <authorList>
            <consortium name="RefSeq"/>
        </authorList>
    </citation>
    <scope>IDENTIFICATION</scope>
    <source>
        <tissue evidence="8">Blood</tissue>
    </source>
</reference>
<feature type="domain" description="Ig-like" evidence="6">
    <location>
        <begin position="1265"/>
        <end position="1359"/>
    </location>
</feature>
<feature type="compositionally biased region" description="Polar residues" evidence="4">
    <location>
        <begin position="255"/>
        <end position="265"/>
    </location>
</feature>
<dbReference type="InterPro" id="IPR036179">
    <property type="entry name" value="Ig-like_dom_sf"/>
</dbReference>
<feature type="domain" description="Ig-like" evidence="6">
    <location>
        <begin position="183"/>
        <end position="265"/>
    </location>
</feature>
<feature type="domain" description="Ig-like" evidence="6">
    <location>
        <begin position="8"/>
        <end position="92"/>
    </location>
</feature>
<accession>A0A9F7THW2</accession>
<dbReference type="Gene3D" id="2.60.40.10">
    <property type="entry name" value="Immunoglobulins"/>
    <property type="match status" value="15"/>
</dbReference>
<dbReference type="InterPro" id="IPR003599">
    <property type="entry name" value="Ig_sub"/>
</dbReference>
<name>A0A9F7THW2_ICTPU</name>
<dbReference type="SUPFAM" id="SSF48726">
    <property type="entry name" value="Immunoglobulin"/>
    <property type="match status" value="15"/>
</dbReference>
<dbReference type="GeneID" id="108267272"/>
<feature type="domain" description="Ig-like" evidence="6">
    <location>
        <begin position="1450"/>
        <end position="1523"/>
    </location>
</feature>
<feature type="domain" description="Ig-like" evidence="6">
    <location>
        <begin position="101"/>
        <end position="178"/>
    </location>
</feature>
<dbReference type="InterPro" id="IPR013151">
    <property type="entry name" value="Immunoglobulin_dom"/>
</dbReference>
<dbReference type="SMART" id="SM00409">
    <property type="entry name" value="IG"/>
    <property type="match status" value="15"/>
</dbReference>
<dbReference type="OrthoDB" id="6151406at2759"/>
<feature type="domain" description="Ig-like" evidence="6">
    <location>
        <begin position="990"/>
        <end position="1074"/>
    </location>
</feature>
<evidence type="ECO:0000259" key="6">
    <source>
        <dbReference type="PROSITE" id="PS50835"/>
    </source>
</evidence>
<keyword evidence="7" id="KW-1185">Reference proteome</keyword>
<keyword evidence="3" id="KW-0393">Immunoglobulin domain</keyword>
<protein>
    <submittedName>
        <fullName evidence="8">Basement membrane-specific heparan sulfate proteoglycan core protein</fullName>
    </submittedName>
</protein>
<feature type="domain" description="Ig-like" evidence="6">
    <location>
        <begin position="908"/>
        <end position="967"/>
    </location>
</feature>
<dbReference type="FunFam" id="2.60.40.10:FF:003084">
    <property type="entry name" value="leukocyte immune-type receptor 2 isoform X2"/>
    <property type="match status" value="1"/>
</dbReference>
<reference evidence="7" key="1">
    <citation type="journal article" date="2016" name="Nat. Commun.">
        <title>The channel catfish genome sequence provides insights into the evolution of scale formation in teleosts.</title>
        <authorList>
            <person name="Liu Z."/>
            <person name="Liu S."/>
            <person name="Yao J."/>
            <person name="Bao L."/>
            <person name="Zhang J."/>
            <person name="Li Y."/>
            <person name="Jiang C."/>
            <person name="Sun L."/>
            <person name="Wang R."/>
            <person name="Zhang Y."/>
            <person name="Zhou T."/>
            <person name="Zeng Q."/>
            <person name="Fu Q."/>
            <person name="Gao S."/>
            <person name="Li N."/>
            <person name="Koren S."/>
            <person name="Jiang Y."/>
            <person name="Zimin A."/>
            <person name="Xu P."/>
            <person name="Phillippy A.M."/>
            <person name="Geng X."/>
            <person name="Song L."/>
            <person name="Sun F."/>
            <person name="Li C."/>
            <person name="Wang X."/>
            <person name="Chen A."/>
            <person name="Jin Y."/>
            <person name="Yuan Z."/>
            <person name="Yang Y."/>
            <person name="Tan S."/>
            <person name="Peatman E."/>
            <person name="Lu J."/>
            <person name="Qin Z."/>
            <person name="Dunham R."/>
            <person name="Li Z."/>
            <person name="Sonstegard T."/>
            <person name="Feng J."/>
            <person name="Danzmann R.G."/>
            <person name="Schroeder S."/>
            <person name="Scheffler B."/>
            <person name="Duke M.V."/>
            <person name="Ballard L."/>
            <person name="Kucuktas H."/>
            <person name="Kaltenboeck L."/>
            <person name="Liu H."/>
            <person name="Armbruster J."/>
            <person name="Xie Y."/>
            <person name="Kirby M.L."/>
            <person name="Tian Y."/>
            <person name="Flanagan M.E."/>
            <person name="Mu W."/>
            <person name="Waldbieser G.C."/>
        </authorList>
    </citation>
    <scope>NUCLEOTIDE SEQUENCE [LARGE SCALE GENOMIC DNA]</scope>
    <source>
        <strain evidence="7">SDA103</strain>
    </source>
</reference>
<dbReference type="PANTHER" id="PTHR11481:SF64">
    <property type="entry name" value="FC RECEPTOR-LIKE PROTEIN 4"/>
    <property type="match status" value="1"/>
</dbReference>
<evidence type="ECO:0000256" key="2">
    <source>
        <dbReference type="ARBA" id="ARBA00023157"/>
    </source>
</evidence>
<dbReference type="Pfam" id="PF13895">
    <property type="entry name" value="Ig_2"/>
    <property type="match status" value="8"/>
</dbReference>
<feature type="region of interest" description="Disordered" evidence="4">
    <location>
        <begin position="777"/>
        <end position="806"/>
    </location>
</feature>
<dbReference type="InterPro" id="IPR003598">
    <property type="entry name" value="Ig_sub2"/>
</dbReference>
<evidence type="ECO:0000313" key="8">
    <source>
        <dbReference type="RefSeq" id="XP_053537809.1"/>
    </source>
</evidence>
<dbReference type="Pfam" id="PF00047">
    <property type="entry name" value="ig"/>
    <property type="match status" value="1"/>
</dbReference>
<dbReference type="GO" id="GO:0007166">
    <property type="term" value="P:cell surface receptor signaling pathway"/>
    <property type="evidence" value="ECO:0007669"/>
    <property type="project" value="TreeGrafter"/>
</dbReference>
<dbReference type="InterPro" id="IPR007110">
    <property type="entry name" value="Ig-like_dom"/>
</dbReference>
<feature type="region of interest" description="Disordered" evidence="4">
    <location>
        <begin position="1579"/>
        <end position="1607"/>
    </location>
</feature>
<gene>
    <name evidence="8" type="primary">LOC108267272</name>
</gene>
<feature type="domain" description="Ig-like" evidence="6">
    <location>
        <begin position="645"/>
        <end position="734"/>
    </location>
</feature>
<dbReference type="PROSITE" id="PS50835">
    <property type="entry name" value="IG_LIKE"/>
    <property type="match status" value="13"/>
</dbReference>
<evidence type="ECO:0000256" key="1">
    <source>
        <dbReference type="ARBA" id="ARBA00022729"/>
    </source>
</evidence>
<feature type="transmembrane region" description="Helical" evidence="5">
    <location>
        <begin position="746"/>
        <end position="769"/>
    </location>
</feature>